<proteinExistence type="predicted"/>
<evidence type="ECO:0000313" key="3">
    <source>
        <dbReference type="Proteomes" id="UP000256964"/>
    </source>
</evidence>
<keyword evidence="3" id="KW-1185">Reference proteome</keyword>
<name>A0A371CGZ5_9APHY</name>
<gene>
    <name evidence="2" type="ORF">OH76DRAFT_1491045</name>
</gene>
<protein>
    <submittedName>
        <fullName evidence="2">Uncharacterized protein</fullName>
    </submittedName>
</protein>
<organism evidence="2 3">
    <name type="scientific">Lentinus brumalis</name>
    <dbReference type="NCBI Taxonomy" id="2498619"/>
    <lineage>
        <taxon>Eukaryota</taxon>
        <taxon>Fungi</taxon>
        <taxon>Dikarya</taxon>
        <taxon>Basidiomycota</taxon>
        <taxon>Agaricomycotina</taxon>
        <taxon>Agaricomycetes</taxon>
        <taxon>Polyporales</taxon>
        <taxon>Polyporaceae</taxon>
        <taxon>Lentinus</taxon>
    </lineage>
</organism>
<feature type="transmembrane region" description="Helical" evidence="1">
    <location>
        <begin position="62"/>
        <end position="82"/>
    </location>
</feature>
<sequence length="106" mass="11802">MSPNITSKPAGIRLVLATRKAITFHSFPIGHLPCSLFPLEHHSSCFLTFAVLPSSRPHPLSFLFVTVPVISGLCSVVVYNIFSVPLPFNVHTHLTHRRCRASIWDL</sequence>
<dbReference type="AlphaFoldDB" id="A0A371CGZ5"/>
<reference evidence="2 3" key="1">
    <citation type="journal article" date="2018" name="Biotechnol. Biofuels">
        <title>Integrative visual omics of the white-rot fungus Polyporus brumalis exposes the biotechnological potential of its oxidative enzymes for delignifying raw plant biomass.</title>
        <authorList>
            <person name="Miyauchi S."/>
            <person name="Rancon A."/>
            <person name="Drula E."/>
            <person name="Hage H."/>
            <person name="Chaduli D."/>
            <person name="Favel A."/>
            <person name="Grisel S."/>
            <person name="Henrissat B."/>
            <person name="Herpoel-Gimbert I."/>
            <person name="Ruiz-Duenas F.J."/>
            <person name="Chevret D."/>
            <person name="Hainaut M."/>
            <person name="Lin J."/>
            <person name="Wang M."/>
            <person name="Pangilinan J."/>
            <person name="Lipzen A."/>
            <person name="Lesage-Meessen L."/>
            <person name="Navarro D."/>
            <person name="Riley R."/>
            <person name="Grigoriev I.V."/>
            <person name="Zhou S."/>
            <person name="Raouche S."/>
            <person name="Rosso M.N."/>
        </authorList>
    </citation>
    <scope>NUCLEOTIDE SEQUENCE [LARGE SCALE GENOMIC DNA]</scope>
    <source>
        <strain evidence="2 3">BRFM 1820</strain>
    </source>
</reference>
<keyword evidence="1" id="KW-0812">Transmembrane</keyword>
<accession>A0A371CGZ5</accession>
<evidence type="ECO:0000313" key="2">
    <source>
        <dbReference type="EMBL" id="RDX39531.1"/>
    </source>
</evidence>
<keyword evidence="1" id="KW-0472">Membrane</keyword>
<dbReference type="EMBL" id="KZ857773">
    <property type="protein sequence ID" value="RDX39531.1"/>
    <property type="molecule type" value="Genomic_DNA"/>
</dbReference>
<keyword evidence="1" id="KW-1133">Transmembrane helix</keyword>
<dbReference type="Proteomes" id="UP000256964">
    <property type="component" value="Unassembled WGS sequence"/>
</dbReference>
<evidence type="ECO:0000256" key="1">
    <source>
        <dbReference type="SAM" id="Phobius"/>
    </source>
</evidence>